<evidence type="ECO:0000256" key="12">
    <source>
        <dbReference type="SAM" id="SignalP"/>
    </source>
</evidence>
<dbReference type="SUPFAM" id="SSF53448">
    <property type="entry name" value="Nucleotide-diphospho-sugar transferases"/>
    <property type="match status" value="1"/>
</dbReference>
<evidence type="ECO:0000256" key="9">
    <source>
        <dbReference type="ARBA" id="ARBA00037405"/>
    </source>
</evidence>
<evidence type="ECO:0000256" key="11">
    <source>
        <dbReference type="PIRSR" id="PIRSR605150-3"/>
    </source>
</evidence>
<dbReference type="GO" id="GO:0071555">
    <property type="term" value="P:cell wall organization"/>
    <property type="evidence" value="ECO:0007669"/>
    <property type="project" value="UniProtKB-KW"/>
</dbReference>
<evidence type="ECO:0000256" key="5">
    <source>
        <dbReference type="ARBA" id="ARBA00022989"/>
    </source>
</evidence>
<reference evidence="13" key="1">
    <citation type="submission" date="2023-05" db="EMBL/GenBank/DDBJ databases">
        <title>Nepenthes gracilis genome sequencing.</title>
        <authorList>
            <person name="Fukushima K."/>
        </authorList>
    </citation>
    <scope>NUCLEOTIDE SEQUENCE</scope>
    <source>
        <strain evidence="13">SING2019-196</strain>
    </source>
</reference>
<dbReference type="InterPro" id="IPR005150">
    <property type="entry name" value="Cellulose_synth"/>
</dbReference>
<comment type="subcellular location">
    <subcellularLocation>
        <location evidence="1">Golgi apparatus membrane</location>
        <topology evidence="1">Multi-pass membrane protein</topology>
    </subcellularLocation>
</comment>
<dbReference type="InterPro" id="IPR029044">
    <property type="entry name" value="Nucleotide-diphossugar_trans"/>
</dbReference>
<evidence type="ECO:0000256" key="2">
    <source>
        <dbReference type="ARBA" id="ARBA00022676"/>
    </source>
</evidence>
<proteinExistence type="predicted"/>
<dbReference type="GO" id="GO:0000139">
    <property type="term" value="C:Golgi membrane"/>
    <property type="evidence" value="ECO:0007669"/>
    <property type="project" value="UniProtKB-SubCell"/>
</dbReference>
<dbReference type="PANTHER" id="PTHR13301">
    <property type="entry name" value="X-BOX TRANSCRIPTION FACTOR-RELATED"/>
    <property type="match status" value="1"/>
</dbReference>
<comment type="caution">
    <text evidence="13">The sequence shown here is derived from an EMBL/GenBank/DDBJ whole genome shotgun (WGS) entry which is preliminary data.</text>
</comment>
<keyword evidence="4" id="KW-0812">Transmembrane</keyword>
<accession>A0AAD3Y2V0</accession>
<dbReference type="Gene3D" id="3.90.550.10">
    <property type="entry name" value="Spore Coat Polysaccharide Biosynthesis Protein SpsA, Chain A"/>
    <property type="match status" value="2"/>
</dbReference>
<comment type="function">
    <text evidence="9">Thought to be a Golgi-localized beta-glycan synthase that polymerize the backbones of noncellulosic polysaccharides (hemicelluloses) of plant cell wall.</text>
</comment>
<feature type="binding site" evidence="10">
    <location>
        <position position="84"/>
    </location>
    <ligand>
        <name>UDP-alpha-D-glucose</name>
        <dbReference type="ChEBI" id="CHEBI:58885"/>
    </ligand>
</feature>
<evidence type="ECO:0000256" key="10">
    <source>
        <dbReference type="PIRSR" id="PIRSR605150-2"/>
    </source>
</evidence>
<keyword evidence="3" id="KW-0808">Transferase</keyword>
<dbReference type="GO" id="GO:0016760">
    <property type="term" value="F:cellulose synthase (UDP-forming) activity"/>
    <property type="evidence" value="ECO:0007669"/>
    <property type="project" value="InterPro"/>
</dbReference>
<keyword evidence="5" id="KW-1133">Transmembrane helix</keyword>
<evidence type="ECO:0000256" key="3">
    <source>
        <dbReference type="ARBA" id="ARBA00022679"/>
    </source>
</evidence>
<feature type="binding site" evidence="10">
    <location>
        <position position="55"/>
    </location>
    <ligand>
        <name>UDP-alpha-D-glucose</name>
        <dbReference type="ChEBI" id="CHEBI:58885"/>
    </ligand>
</feature>
<feature type="chain" id="PRO_5042206925" evidence="12">
    <location>
        <begin position="18"/>
        <end position="410"/>
    </location>
</feature>
<name>A0AAD3Y2V0_NEPGR</name>
<keyword evidence="2" id="KW-0328">Glycosyltransferase</keyword>
<keyword evidence="6" id="KW-0333">Golgi apparatus</keyword>
<dbReference type="EMBL" id="BSYO01000029">
    <property type="protein sequence ID" value="GMH25485.1"/>
    <property type="molecule type" value="Genomic_DNA"/>
</dbReference>
<evidence type="ECO:0000313" key="13">
    <source>
        <dbReference type="EMBL" id="GMH25485.1"/>
    </source>
</evidence>
<evidence type="ECO:0000256" key="6">
    <source>
        <dbReference type="ARBA" id="ARBA00023034"/>
    </source>
</evidence>
<keyword evidence="12" id="KW-0732">Signal</keyword>
<feature type="binding site" evidence="11">
    <location>
        <position position="225"/>
    </location>
    <ligand>
        <name>Mn(2+)</name>
        <dbReference type="ChEBI" id="CHEBI:29035"/>
    </ligand>
</feature>
<dbReference type="AlphaFoldDB" id="A0AAD3Y2V0"/>
<sequence>MFGAEIWFTLYWILTQALRWNPVYRSTFKDRLSNRYKNYMPCVDVFVCTADPILEPPIMVVNTVLSVMAYDYPPEKLSVYLSDDGGSQLTFYALLEASKFSKYWLPYCRNYNIEPRCPAAYFKSMPEPLGATHASDLASIKKLYGEMETRISKSGNLGRVSEEIRSKHEGFSQWESSSSRRDHPTILKILIDGRRSEEKDVEGLPLPTLVYLAREKRPQYFHNYKAGAMNALIRVSSKISNGKIILTLDCDMYSNNSQTIRDVLCCFMDEKQGQKIAFIQHPQKFANITKNDLYGGSLRVIAEVEFEGLDGFGGPIYCGTGCFHRRDTLCGRAFSDEDCWVDWETQIRMGTEGSTQDLEEEAKPLASCTYELLNPQWGKQVGLKYGFINDDVTTGMEIHYRGWKSMLLNP</sequence>
<protein>
    <submittedName>
        <fullName evidence="13">Uncharacterized protein</fullName>
    </submittedName>
</protein>
<evidence type="ECO:0000256" key="1">
    <source>
        <dbReference type="ARBA" id="ARBA00004653"/>
    </source>
</evidence>
<evidence type="ECO:0000313" key="14">
    <source>
        <dbReference type="Proteomes" id="UP001279734"/>
    </source>
</evidence>
<dbReference type="FunFam" id="3.90.550.10:FF:000138">
    <property type="entry name" value="Cellulose synthase isolog"/>
    <property type="match status" value="1"/>
</dbReference>
<keyword evidence="7" id="KW-0472">Membrane</keyword>
<dbReference type="Proteomes" id="UP001279734">
    <property type="component" value="Unassembled WGS sequence"/>
</dbReference>
<dbReference type="GO" id="GO:0030244">
    <property type="term" value="P:cellulose biosynthetic process"/>
    <property type="evidence" value="ECO:0007669"/>
    <property type="project" value="InterPro"/>
</dbReference>
<feature type="signal peptide" evidence="12">
    <location>
        <begin position="1"/>
        <end position="17"/>
    </location>
</feature>
<evidence type="ECO:0000256" key="7">
    <source>
        <dbReference type="ARBA" id="ARBA00023136"/>
    </source>
</evidence>
<evidence type="ECO:0000256" key="8">
    <source>
        <dbReference type="ARBA" id="ARBA00023316"/>
    </source>
</evidence>
<keyword evidence="8" id="KW-0961">Cell wall biogenesis/degradation</keyword>
<keyword evidence="14" id="KW-1185">Reference proteome</keyword>
<evidence type="ECO:0000256" key="4">
    <source>
        <dbReference type="ARBA" id="ARBA00022692"/>
    </source>
</evidence>
<feature type="binding site" evidence="11">
    <location>
        <position position="249"/>
    </location>
    <ligand>
        <name>Mn(2+)</name>
        <dbReference type="ChEBI" id="CHEBI:29035"/>
    </ligand>
</feature>
<gene>
    <name evidence="13" type="ORF">Nepgr_027328</name>
</gene>
<organism evidence="13 14">
    <name type="scientific">Nepenthes gracilis</name>
    <name type="common">Slender pitcher plant</name>
    <dbReference type="NCBI Taxonomy" id="150966"/>
    <lineage>
        <taxon>Eukaryota</taxon>
        <taxon>Viridiplantae</taxon>
        <taxon>Streptophyta</taxon>
        <taxon>Embryophyta</taxon>
        <taxon>Tracheophyta</taxon>
        <taxon>Spermatophyta</taxon>
        <taxon>Magnoliopsida</taxon>
        <taxon>eudicotyledons</taxon>
        <taxon>Gunneridae</taxon>
        <taxon>Pentapetalae</taxon>
        <taxon>Caryophyllales</taxon>
        <taxon>Nepenthaceae</taxon>
        <taxon>Nepenthes</taxon>
    </lineage>
</organism>
<dbReference type="Pfam" id="PF03552">
    <property type="entry name" value="Cellulose_synt"/>
    <property type="match status" value="2"/>
</dbReference>